<dbReference type="Gene3D" id="1.10.533.10">
    <property type="entry name" value="Death Domain, Fas"/>
    <property type="match status" value="1"/>
</dbReference>
<sequence>MNDMDESMASPSGSFSFDQAVSERGENEVDEDEDIFYIPERRPSLDLGPTQMDTSNWHYVEQALNPAQSYRSMTSEENSDILEEDQRSFTQVQLDRADSFSSCYSFDSDDCEKKTPKVKSKEDTAEPCSRPELIQDPNEIRHPSLTVGFTLKAICDTLQKLSEIDMQIFKRMLWRNYPQTFNTTTIQSMDILDLVDRLLECYTLEVSLQITKHLLTGLGQEKLITQLQTMCLRNEVRYDLRETLRKKYCEDVAMEGEKKPFADVFTNLHITTTSDNGPNIEHEVMTIKKLNTNRQAGTLLSVPDIFSAERMRNDFTKVKFIVVIGSAGSGKTMAIRKLILDWIEERSHQHIGFLFPLPFRELKQFEGSTISLLEIIQTLYPATKKLRIEDYRCSECKLLFVFEGLDEYTEKLDFETTELYSDFKEPTTLNIIVVNLLRGRLHFRGLFLITARPQTRHYLPWDTHYDKIELRGFLEPDKDEYFKKWFKDPEQAARVIEFINSSKTLRIMCHLPLFCSLVAEECQRRFREQGTHATLPSSITYMYTKLLFVLLRQHRLLRAPHRSADEERDFLMKLGKVAFTMLEKGEFRISKSHWKATGVSDEEAVVNSGLCTLYVTQPYVLCHETVLSFIHPTVQEYLAALYTFLSSSSQGKQKSLLKGMLKAQKDMEPYKTAVDKSLKCEDGKLDLFLRFLFGMLHKPNLELLQSFVAPPIKQPVSIEDAAGLLRKRIRDCQDPNRKINLQCCLEELGVHASDSASHLSH</sequence>
<keyword evidence="5" id="KW-1185">Reference proteome</keyword>
<feature type="compositionally biased region" description="Basic and acidic residues" evidence="3">
    <location>
        <begin position="111"/>
        <end position="124"/>
    </location>
</feature>
<accession>A0A6P7JHV8</accession>
<feature type="region of interest" description="Disordered" evidence="3">
    <location>
        <begin position="110"/>
        <end position="137"/>
    </location>
</feature>
<dbReference type="OrthoDB" id="120976at2759"/>
<feature type="domain" description="NACHT" evidence="4">
    <location>
        <begin position="319"/>
        <end position="453"/>
    </location>
</feature>
<dbReference type="Pfam" id="PF17776">
    <property type="entry name" value="NLRC4_HD2"/>
    <property type="match status" value="1"/>
</dbReference>
<dbReference type="InParanoid" id="A0A6P7JHV8"/>
<dbReference type="InterPro" id="IPR011029">
    <property type="entry name" value="DEATH-like_dom_sf"/>
</dbReference>
<evidence type="ECO:0000313" key="5">
    <source>
        <dbReference type="Proteomes" id="UP000515145"/>
    </source>
</evidence>
<dbReference type="FunCoup" id="A0A6P7JHV8">
    <property type="interactions" value="99"/>
</dbReference>
<dbReference type="SMART" id="SM01288">
    <property type="entry name" value="FISNA"/>
    <property type="match status" value="1"/>
</dbReference>
<reference evidence="6" key="1">
    <citation type="submission" date="2025-08" db="UniProtKB">
        <authorList>
            <consortium name="RefSeq"/>
        </authorList>
    </citation>
    <scope>IDENTIFICATION</scope>
</reference>
<keyword evidence="2" id="KW-0677">Repeat</keyword>
<protein>
    <submittedName>
        <fullName evidence="6">NACHT, LRR and PYD domains-containing protein 3-like</fullName>
    </submittedName>
</protein>
<name>A0A6P7JHV8_9TELE</name>
<evidence type="ECO:0000313" key="6">
    <source>
        <dbReference type="RefSeq" id="XP_028276524.1"/>
    </source>
</evidence>
<dbReference type="Gene3D" id="3.40.50.300">
    <property type="entry name" value="P-loop containing nucleotide triphosphate hydrolases"/>
    <property type="match status" value="1"/>
</dbReference>
<dbReference type="InterPro" id="IPR027417">
    <property type="entry name" value="P-loop_NTPase"/>
</dbReference>
<dbReference type="PROSITE" id="PS50837">
    <property type="entry name" value="NACHT"/>
    <property type="match status" value="1"/>
</dbReference>
<organism evidence="5 6">
    <name type="scientific">Parambassis ranga</name>
    <name type="common">Indian glassy fish</name>
    <dbReference type="NCBI Taxonomy" id="210632"/>
    <lineage>
        <taxon>Eukaryota</taxon>
        <taxon>Metazoa</taxon>
        <taxon>Chordata</taxon>
        <taxon>Craniata</taxon>
        <taxon>Vertebrata</taxon>
        <taxon>Euteleostomi</taxon>
        <taxon>Actinopterygii</taxon>
        <taxon>Neopterygii</taxon>
        <taxon>Teleostei</taxon>
        <taxon>Neoteleostei</taxon>
        <taxon>Acanthomorphata</taxon>
        <taxon>Ovalentaria</taxon>
        <taxon>Ambassidae</taxon>
        <taxon>Parambassis</taxon>
    </lineage>
</organism>
<dbReference type="PANTHER" id="PTHR24106">
    <property type="entry name" value="NACHT, LRR AND CARD DOMAINS-CONTAINING"/>
    <property type="match status" value="1"/>
</dbReference>
<proteinExistence type="predicted"/>
<gene>
    <name evidence="6" type="primary">LOC114445649</name>
</gene>
<feature type="compositionally biased region" description="Polar residues" evidence="3">
    <location>
        <begin position="9"/>
        <end position="19"/>
    </location>
</feature>
<dbReference type="SUPFAM" id="SSF52540">
    <property type="entry name" value="P-loop containing nucleoside triphosphate hydrolases"/>
    <property type="match status" value="1"/>
</dbReference>
<dbReference type="RefSeq" id="XP_028276524.1">
    <property type="nucleotide sequence ID" value="XM_028420723.1"/>
</dbReference>
<evidence type="ECO:0000256" key="3">
    <source>
        <dbReference type="SAM" id="MobiDB-lite"/>
    </source>
</evidence>
<evidence type="ECO:0000259" key="4">
    <source>
        <dbReference type="PROSITE" id="PS50837"/>
    </source>
</evidence>
<dbReference type="SUPFAM" id="SSF47986">
    <property type="entry name" value="DEATH domain"/>
    <property type="match status" value="1"/>
</dbReference>
<feature type="region of interest" description="Disordered" evidence="3">
    <location>
        <begin position="1"/>
        <end position="50"/>
    </location>
</feature>
<evidence type="ECO:0000256" key="2">
    <source>
        <dbReference type="ARBA" id="ARBA00022737"/>
    </source>
</evidence>
<keyword evidence="1" id="KW-0433">Leucine-rich repeat</keyword>
<evidence type="ECO:0000256" key="1">
    <source>
        <dbReference type="ARBA" id="ARBA00022614"/>
    </source>
</evidence>
<dbReference type="InterPro" id="IPR029495">
    <property type="entry name" value="NACHT-assoc"/>
</dbReference>
<dbReference type="InterPro" id="IPR007111">
    <property type="entry name" value="NACHT_NTPase"/>
</dbReference>
<dbReference type="Pfam" id="PF05729">
    <property type="entry name" value="NACHT"/>
    <property type="match status" value="1"/>
</dbReference>
<dbReference type="InterPro" id="IPR051261">
    <property type="entry name" value="NLR"/>
</dbReference>
<dbReference type="AlphaFoldDB" id="A0A6P7JHV8"/>
<dbReference type="GeneID" id="114445649"/>
<dbReference type="Proteomes" id="UP000515145">
    <property type="component" value="Chromosome 14"/>
</dbReference>
<dbReference type="Pfam" id="PF14484">
    <property type="entry name" value="FISNA"/>
    <property type="match status" value="1"/>
</dbReference>
<dbReference type="InterPro" id="IPR041267">
    <property type="entry name" value="NLRP_HD2"/>
</dbReference>